<name>A0A4E9FSW1_BRUMA</name>
<keyword evidence="1" id="KW-0732">Signal</keyword>
<dbReference type="OrthoDB" id="5952164at2759"/>
<dbReference type="WBParaSite" id="Bm254.1">
    <property type="protein sequence ID" value="Bm254.1"/>
    <property type="gene ID" value="WBGene00220515"/>
</dbReference>
<keyword evidence="4" id="KW-1185">Reference proteome</keyword>
<organism evidence="3">
    <name type="scientific">Brugia malayi</name>
    <name type="common">Filarial nematode worm</name>
    <dbReference type="NCBI Taxonomy" id="6279"/>
    <lineage>
        <taxon>Eukaryota</taxon>
        <taxon>Metazoa</taxon>
        <taxon>Ecdysozoa</taxon>
        <taxon>Nematoda</taxon>
        <taxon>Chromadorea</taxon>
        <taxon>Rhabditida</taxon>
        <taxon>Spirurina</taxon>
        <taxon>Spiruromorpha</taxon>
        <taxon>Filarioidea</taxon>
        <taxon>Onchocercidae</taxon>
        <taxon>Brugia</taxon>
    </lineage>
</organism>
<feature type="domain" description="DUF4773" evidence="2">
    <location>
        <begin position="176"/>
        <end position="290"/>
    </location>
</feature>
<proteinExistence type="predicted"/>
<evidence type="ECO:0000313" key="5">
    <source>
        <dbReference type="WBParaSite" id="Bm254.1"/>
    </source>
</evidence>
<feature type="signal peptide" evidence="1">
    <location>
        <begin position="1"/>
        <end position="21"/>
    </location>
</feature>
<gene>
    <name evidence="3" type="primary">Bm254</name>
    <name evidence="3" type="ORF">BM_BM254</name>
</gene>
<feature type="chain" id="PRO_5023808991" evidence="1">
    <location>
        <begin position="22"/>
        <end position="292"/>
    </location>
</feature>
<protein>
    <submittedName>
        <fullName evidence="5">DUF4773 domain-containing protein</fullName>
    </submittedName>
</protein>
<dbReference type="PANTHER" id="PTHR36299">
    <property type="entry name" value="AGAP008005-PA"/>
    <property type="match status" value="1"/>
</dbReference>
<accession>A0A8L7YKH8</accession>
<accession>A0A4E9FSW1</accession>
<evidence type="ECO:0000259" key="2">
    <source>
        <dbReference type="Pfam" id="PF15998"/>
    </source>
</evidence>
<dbReference type="PANTHER" id="PTHR36299:SF2">
    <property type="entry name" value="DUF4773 DOMAIN-CONTAINING PROTEIN"/>
    <property type="match status" value="1"/>
</dbReference>
<dbReference type="AlphaFoldDB" id="A0A4E9FSW1"/>
<reference evidence="3" key="2">
    <citation type="submission" date="2019-04" db="EMBL/GenBank/DDBJ databases">
        <authorList>
            <person name="Howe K."/>
            <person name="Paulini M."/>
            <person name="Williams G."/>
        </authorList>
    </citation>
    <scope>NUCLEOTIDE SEQUENCE [LARGE SCALE GENOMIC DNA]</scope>
    <source>
        <strain evidence="3">FR3</strain>
    </source>
</reference>
<dbReference type="Proteomes" id="UP000006672">
    <property type="component" value="Unassembled WGS sequence"/>
</dbReference>
<dbReference type="EMBL" id="CAAKNF010000194">
    <property type="protein sequence ID" value="VIO95703.1"/>
    <property type="molecule type" value="Genomic_DNA"/>
</dbReference>
<reference evidence="5" key="3">
    <citation type="submission" date="2022-04" db="UniProtKB">
        <authorList>
            <consortium name="WormBaseParasite"/>
        </authorList>
    </citation>
    <scope>IDENTIFICATION</scope>
</reference>
<dbReference type="CTD" id="6095596"/>
<dbReference type="Pfam" id="PF15998">
    <property type="entry name" value="DUF4773"/>
    <property type="match status" value="1"/>
</dbReference>
<dbReference type="KEGG" id="bmy:BM_BM254"/>
<sequence>MQPILAIIVDIFFLLITANVAHISHIRKAHSYLDLRIKLSPIDDTTICENDPPCSIPYAISVLHSPNHFDLLNIMMQDGGLLRHNHNRYSDSTVIRLTKAMKSHNGKVYLGLRFFDLPVGMQDYIIMDVTMVIENGMKKKMEMITENYRLHVHVTKEMEKSFLSDNIDTDMINSTNCQCIPKNCACCMTLNVAKIGLNDFACVNITYISEDIGVRLSFSINGYIYISREISLRNPPPYCLSLPFLKEYASICLRLRNLKLRKRNLDGCLELDAELYHVHVATIHLGCFTIPT</sequence>
<dbReference type="RefSeq" id="XP_042935873.1">
    <property type="nucleotide sequence ID" value="XM_043079939.1"/>
</dbReference>
<evidence type="ECO:0000313" key="4">
    <source>
        <dbReference type="Proteomes" id="UP000006672"/>
    </source>
</evidence>
<evidence type="ECO:0000313" key="3">
    <source>
        <dbReference type="EMBL" id="VIO95703.1"/>
    </source>
</evidence>
<evidence type="ECO:0000256" key="1">
    <source>
        <dbReference type="SAM" id="SignalP"/>
    </source>
</evidence>
<dbReference type="GeneID" id="6095596"/>
<dbReference type="InterPro" id="IPR031941">
    <property type="entry name" value="DUF4773"/>
</dbReference>
<reference evidence="4" key="1">
    <citation type="journal article" date="2007" name="Science">
        <title>Draft genome of the filarial nematode parasite Brugia malayi.</title>
        <authorList>
            <person name="Ghedin E."/>
            <person name="Wang S."/>
            <person name="Spiro D."/>
            <person name="Caler E."/>
            <person name="Zhao Q."/>
            <person name="Crabtree J."/>
            <person name="Allen J.E."/>
            <person name="Delcher A.L."/>
            <person name="Guiliano D.B."/>
            <person name="Miranda-Saavedra D."/>
            <person name="Angiuoli S.V."/>
            <person name="Creasy T."/>
            <person name="Amedeo P."/>
            <person name="Haas B."/>
            <person name="El-Sayed N.M."/>
            <person name="Wortman J.R."/>
            <person name="Feldblyum T."/>
            <person name="Tallon L."/>
            <person name="Schatz M."/>
            <person name="Shumway M."/>
            <person name="Koo H."/>
            <person name="Salzberg S.L."/>
            <person name="Schobel S."/>
            <person name="Pertea M."/>
            <person name="Pop M."/>
            <person name="White O."/>
            <person name="Barton G.J."/>
            <person name="Carlow C.K."/>
            <person name="Crawford M.J."/>
            <person name="Daub J."/>
            <person name="Dimmic M.W."/>
            <person name="Estes C.F."/>
            <person name="Foster J.M."/>
            <person name="Ganatra M."/>
            <person name="Gregory W.F."/>
            <person name="Johnson N.M."/>
            <person name="Jin J."/>
            <person name="Komuniecki R."/>
            <person name="Korf I."/>
            <person name="Kumar S."/>
            <person name="Laney S."/>
            <person name="Li B.W."/>
            <person name="Li W."/>
            <person name="Lindblom T.H."/>
            <person name="Lustigman S."/>
            <person name="Ma D."/>
            <person name="Maina C.V."/>
            <person name="Martin D.M."/>
            <person name="McCarter J.P."/>
            <person name="McReynolds L."/>
            <person name="Mitreva M."/>
            <person name="Nutman T.B."/>
            <person name="Parkinson J."/>
            <person name="Peregrin-Alvarez J.M."/>
            <person name="Poole C."/>
            <person name="Ren Q."/>
            <person name="Saunders L."/>
            <person name="Sluder A.E."/>
            <person name="Smith K."/>
            <person name="Stanke M."/>
            <person name="Unnasch T.R."/>
            <person name="Ware J."/>
            <person name="Wei A.D."/>
            <person name="Weil G."/>
            <person name="Williams D.J."/>
            <person name="Zhang Y."/>
            <person name="Williams S.A."/>
            <person name="Fraser-Liggett C."/>
            <person name="Slatko B."/>
            <person name="Blaxter M.L."/>
            <person name="Scott A.L."/>
        </authorList>
    </citation>
    <scope>NUCLEOTIDE SEQUENCE</scope>
    <source>
        <strain evidence="4">FR3</strain>
    </source>
</reference>